<dbReference type="AlphaFoldDB" id="A0A9J6FCB4"/>
<comment type="caution">
    <text evidence="3">The sequence shown here is derived from an EMBL/GenBank/DDBJ whole genome shotgun (WGS) entry which is preliminary data.</text>
</comment>
<proteinExistence type="predicted"/>
<organism evidence="3 4">
    <name type="scientific">Haemaphysalis longicornis</name>
    <name type="common">Bush tick</name>
    <dbReference type="NCBI Taxonomy" id="44386"/>
    <lineage>
        <taxon>Eukaryota</taxon>
        <taxon>Metazoa</taxon>
        <taxon>Ecdysozoa</taxon>
        <taxon>Arthropoda</taxon>
        <taxon>Chelicerata</taxon>
        <taxon>Arachnida</taxon>
        <taxon>Acari</taxon>
        <taxon>Parasitiformes</taxon>
        <taxon>Ixodida</taxon>
        <taxon>Ixodoidea</taxon>
        <taxon>Ixodidae</taxon>
        <taxon>Haemaphysalinae</taxon>
        <taxon>Haemaphysalis</taxon>
    </lineage>
</organism>
<reference evidence="3 4" key="1">
    <citation type="journal article" date="2020" name="Cell">
        <title>Large-Scale Comparative Analyses of Tick Genomes Elucidate Their Genetic Diversity and Vector Capacities.</title>
        <authorList>
            <consortium name="Tick Genome and Microbiome Consortium (TIGMIC)"/>
            <person name="Jia N."/>
            <person name="Wang J."/>
            <person name="Shi W."/>
            <person name="Du L."/>
            <person name="Sun Y."/>
            <person name="Zhan W."/>
            <person name="Jiang J.F."/>
            <person name="Wang Q."/>
            <person name="Zhang B."/>
            <person name="Ji P."/>
            <person name="Bell-Sakyi L."/>
            <person name="Cui X.M."/>
            <person name="Yuan T.T."/>
            <person name="Jiang B.G."/>
            <person name="Yang W.F."/>
            <person name="Lam T.T."/>
            <person name="Chang Q.C."/>
            <person name="Ding S.J."/>
            <person name="Wang X.J."/>
            <person name="Zhu J.G."/>
            <person name="Ruan X.D."/>
            <person name="Zhao L."/>
            <person name="Wei J.T."/>
            <person name="Ye R.Z."/>
            <person name="Que T.C."/>
            <person name="Du C.H."/>
            <person name="Zhou Y.H."/>
            <person name="Cheng J.X."/>
            <person name="Dai P.F."/>
            <person name="Guo W.B."/>
            <person name="Han X.H."/>
            <person name="Huang E.J."/>
            <person name="Li L.F."/>
            <person name="Wei W."/>
            <person name="Gao Y.C."/>
            <person name="Liu J.Z."/>
            <person name="Shao H.Z."/>
            <person name="Wang X."/>
            <person name="Wang C.C."/>
            <person name="Yang T.C."/>
            <person name="Huo Q.B."/>
            <person name="Li W."/>
            <person name="Chen H.Y."/>
            <person name="Chen S.E."/>
            <person name="Zhou L.G."/>
            <person name="Ni X.B."/>
            <person name="Tian J.H."/>
            <person name="Sheng Y."/>
            <person name="Liu T."/>
            <person name="Pan Y.S."/>
            <person name="Xia L.Y."/>
            <person name="Li J."/>
            <person name="Zhao F."/>
            <person name="Cao W.C."/>
        </authorList>
    </citation>
    <scope>NUCLEOTIDE SEQUENCE [LARGE SCALE GENOMIC DNA]</scope>
    <source>
        <strain evidence="3">HaeL-2018</strain>
    </source>
</reference>
<dbReference type="EMBL" id="JABSTR010000001">
    <property type="protein sequence ID" value="KAH9360642.1"/>
    <property type="molecule type" value="Genomic_DNA"/>
</dbReference>
<evidence type="ECO:0000313" key="3">
    <source>
        <dbReference type="EMBL" id="KAH9360642.1"/>
    </source>
</evidence>
<evidence type="ECO:0000256" key="1">
    <source>
        <dbReference type="SAM" id="MobiDB-lite"/>
    </source>
</evidence>
<feature type="region of interest" description="Disordered" evidence="1">
    <location>
        <begin position="279"/>
        <end position="300"/>
    </location>
</feature>
<evidence type="ECO:0008006" key="5">
    <source>
        <dbReference type="Google" id="ProtNLM"/>
    </source>
</evidence>
<sequence>MDRDMTLMEWTCWAETRLWRTSRFVEGDGRDDMTMVNYQRDGDVLRDPEYVVVIPSQDGPWAEVHKCEDALEMSQYYAKVRLTSPEQREFIHEVIHRLPTPDSKPLRVFCTGPAGCRKTFVLGLVMDTAVAVVGIAVHVAFKLTRRNDGCLSDADLNTFRVVFRHGRALIVGEVSMLPADLLDELDDNRLWTITHNLRKPFGGLDVIFRPPERLAYSALHLTEDEVRLLESRSVLAADALMRAPMRFDSSQMPRSPSSTQKSHCETNVVLGTATDVSLGYRSDEERDDAVEKTLDRQHRR</sequence>
<feature type="compositionally biased region" description="Basic and acidic residues" evidence="1">
    <location>
        <begin position="281"/>
        <end position="300"/>
    </location>
</feature>
<evidence type="ECO:0000256" key="2">
    <source>
        <dbReference type="SAM" id="Phobius"/>
    </source>
</evidence>
<dbReference type="VEuPathDB" id="VectorBase:HLOH_065476"/>
<protein>
    <recommendedName>
        <fullName evidence="5">ATP-dependent DNA helicase</fullName>
    </recommendedName>
</protein>
<accession>A0A9J6FCB4</accession>
<name>A0A9J6FCB4_HAELO</name>
<keyword evidence="2" id="KW-0472">Membrane</keyword>
<evidence type="ECO:0000313" key="4">
    <source>
        <dbReference type="Proteomes" id="UP000821853"/>
    </source>
</evidence>
<keyword evidence="2" id="KW-1133">Transmembrane helix</keyword>
<keyword evidence="4" id="KW-1185">Reference proteome</keyword>
<feature type="transmembrane region" description="Helical" evidence="2">
    <location>
        <begin position="120"/>
        <end position="141"/>
    </location>
</feature>
<dbReference type="Proteomes" id="UP000821853">
    <property type="component" value="Chromosome 1"/>
</dbReference>
<gene>
    <name evidence="3" type="ORF">HPB48_002420</name>
</gene>
<keyword evidence="2" id="KW-0812">Transmembrane</keyword>